<keyword evidence="3" id="KW-1185">Reference proteome</keyword>
<evidence type="ECO:0000313" key="2">
    <source>
        <dbReference type="EMBL" id="KAK6160552.1"/>
    </source>
</evidence>
<sequence length="224" mass="23605">MSRRARRRRKTPGASPGGAAACKADLGGSSKYSNENFEGRRGLTGGRVQPGRKSTARRVVSGPAPAALKIRGPSAAAPAVLQPHRSLQGEQPSMEQCRQGKSAKWIRNPGKGLARGWHGVLAPTRLLCGESLRAAPRGESGSSRVAGGDGSGTAFGVFPPEQIDSRIGTDKGNPTLIKTKHCDGPRCSRNVISRPCQCQSEEIQPSAGKRSNYDSLKVAKCLVI</sequence>
<feature type="region of interest" description="Disordered" evidence="1">
    <location>
        <begin position="135"/>
        <end position="172"/>
    </location>
</feature>
<proteinExistence type="predicted"/>
<dbReference type="PROSITE" id="PS51257">
    <property type="entry name" value="PROKAR_LIPOPROTEIN"/>
    <property type="match status" value="1"/>
</dbReference>
<comment type="caution">
    <text evidence="2">The sequence shown here is derived from an EMBL/GenBank/DDBJ whole genome shotgun (WGS) entry which is preliminary data.</text>
</comment>
<reference evidence="2 3" key="1">
    <citation type="journal article" date="2021" name="Comput. Struct. Biotechnol. J.">
        <title>De novo genome assembly of the potent medicinal plant Rehmannia glutinosa using nanopore technology.</title>
        <authorList>
            <person name="Ma L."/>
            <person name="Dong C."/>
            <person name="Song C."/>
            <person name="Wang X."/>
            <person name="Zheng X."/>
            <person name="Niu Y."/>
            <person name="Chen S."/>
            <person name="Feng W."/>
        </authorList>
    </citation>
    <scope>NUCLEOTIDE SEQUENCE [LARGE SCALE GENOMIC DNA]</scope>
    <source>
        <strain evidence="2">DH-2019</strain>
    </source>
</reference>
<feature type="region of interest" description="Disordered" evidence="1">
    <location>
        <begin position="1"/>
        <end position="93"/>
    </location>
</feature>
<evidence type="ECO:0000313" key="3">
    <source>
        <dbReference type="Proteomes" id="UP001318860"/>
    </source>
</evidence>
<evidence type="ECO:0000256" key="1">
    <source>
        <dbReference type="SAM" id="MobiDB-lite"/>
    </source>
</evidence>
<protein>
    <submittedName>
        <fullName evidence="2">Uncharacterized protein</fullName>
    </submittedName>
</protein>
<dbReference type="Proteomes" id="UP001318860">
    <property type="component" value="Unassembled WGS sequence"/>
</dbReference>
<gene>
    <name evidence="2" type="ORF">DH2020_003933</name>
</gene>
<accession>A0ABR0XN49</accession>
<name>A0ABR0XN49_REHGL</name>
<feature type="compositionally biased region" description="Basic residues" evidence="1">
    <location>
        <begin position="1"/>
        <end position="11"/>
    </location>
</feature>
<organism evidence="2 3">
    <name type="scientific">Rehmannia glutinosa</name>
    <name type="common">Chinese foxglove</name>
    <dbReference type="NCBI Taxonomy" id="99300"/>
    <lineage>
        <taxon>Eukaryota</taxon>
        <taxon>Viridiplantae</taxon>
        <taxon>Streptophyta</taxon>
        <taxon>Embryophyta</taxon>
        <taxon>Tracheophyta</taxon>
        <taxon>Spermatophyta</taxon>
        <taxon>Magnoliopsida</taxon>
        <taxon>eudicotyledons</taxon>
        <taxon>Gunneridae</taxon>
        <taxon>Pentapetalae</taxon>
        <taxon>asterids</taxon>
        <taxon>lamiids</taxon>
        <taxon>Lamiales</taxon>
        <taxon>Orobanchaceae</taxon>
        <taxon>Rehmannieae</taxon>
        <taxon>Rehmannia</taxon>
    </lineage>
</organism>
<dbReference type="EMBL" id="JABTTQ020000003">
    <property type="protein sequence ID" value="KAK6160552.1"/>
    <property type="molecule type" value="Genomic_DNA"/>
</dbReference>